<proteinExistence type="predicted"/>
<accession>A0AAD1ELL0</accession>
<organism evidence="2 3">
    <name type="scientific">Rathayibacter iranicus</name>
    <dbReference type="NCBI Taxonomy" id="59737"/>
    <lineage>
        <taxon>Bacteria</taxon>
        <taxon>Bacillati</taxon>
        <taxon>Actinomycetota</taxon>
        <taxon>Actinomycetes</taxon>
        <taxon>Micrococcales</taxon>
        <taxon>Microbacteriaceae</taxon>
        <taxon>Rathayibacter</taxon>
    </lineage>
</organism>
<dbReference type="EMBL" id="CP028130">
    <property type="protein sequence ID" value="AZZ54599.1"/>
    <property type="molecule type" value="Genomic_DNA"/>
</dbReference>
<feature type="region of interest" description="Disordered" evidence="1">
    <location>
        <begin position="21"/>
        <end position="44"/>
    </location>
</feature>
<protein>
    <submittedName>
        <fullName evidence="2">Uncharacterized protein</fullName>
    </submittedName>
</protein>
<sequence length="126" mass="13928">MGFPPPLAETAGGVGIATLDVTQAPPSGQEPPQDDVGRRNRDCGARQGCARGRRLAEHLDHEPRPIRVEVDLCTLRAVQAWPFARLHQRAEVHTLVAEHDSQVRYIRPEPVRRARGGDSEVRDQDG</sequence>
<gene>
    <name evidence="2" type="ORF">C7V51_00880</name>
</gene>
<evidence type="ECO:0000313" key="3">
    <source>
        <dbReference type="Proteomes" id="UP000283946"/>
    </source>
</evidence>
<dbReference type="KEGG" id="ria:C7V51_00880"/>
<feature type="region of interest" description="Disordered" evidence="1">
    <location>
        <begin position="107"/>
        <end position="126"/>
    </location>
</feature>
<evidence type="ECO:0000313" key="2">
    <source>
        <dbReference type="EMBL" id="AZZ54599.1"/>
    </source>
</evidence>
<dbReference type="AlphaFoldDB" id="A0AAD1ELL0"/>
<evidence type="ECO:0000256" key="1">
    <source>
        <dbReference type="SAM" id="MobiDB-lite"/>
    </source>
</evidence>
<reference evidence="2 3" key="1">
    <citation type="submission" date="2018-03" db="EMBL/GenBank/DDBJ databases">
        <title>Bacteriophage NCPPB3778 and a type I-E CRISPR drive the evolution of the US Biological Select Agent, Rathayibacter toxicus.</title>
        <authorList>
            <person name="Davis E.W.II."/>
            <person name="Tabima J.F."/>
            <person name="Weisberg A.J."/>
            <person name="Dantas Lopes L."/>
            <person name="Wiseman M.S."/>
            <person name="Wiseman M.S."/>
            <person name="Pupko T."/>
            <person name="Belcher M.S."/>
            <person name="Sechler A.J."/>
            <person name="Tancos M.A."/>
            <person name="Schroeder B.K."/>
            <person name="Murray T.D."/>
            <person name="Luster D.G."/>
            <person name="Schneider W.L."/>
            <person name="Rogers E."/>
            <person name="Andreote F.D."/>
            <person name="Grunwald N.J."/>
            <person name="Putnam M.L."/>
            <person name="Chang J.H."/>
        </authorList>
    </citation>
    <scope>NUCLEOTIDE SEQUENCE [LARGE SCALE GENOMIC DNA]</scope>
    <source>
        <strain evidence="2 3">NCCPB 2253</strain>
    </source>
</reference>
<feature type="compositionally biased region" description="Basic and acidic residues" evidence="1">
    <location>
        <begin position="35"/>
        <end position="44"/>
    </location>
</feature>
<name>A0AAD1ELL0_9MICO</name>
<dbReference type="Proteomes" id="UP000283946">
    <property type="component" value="Chromosome"/>
</dbReference>